<sequence length="341" mass="38243">MIKSISIKKVTVSILAMAVLLSIVTGCGKKEIGVDAKSISQIKDKDHFFKEEEIKGVIEEGSEDVYLDYVGGKIKCVYLDQAGKYKFVSANTDGTIDKSYEIPVSTNDKHAFFEMDESENLYMQYSDFESEESSRKTGYYLVKFDNTGKEVGRENLLSDTPEKSLFSVEGVVWTKDNGLIVSSSRGIEKYSEQDGFTCIIEPKFLYSFSHGGELIKGSDDRLYIKGNNNDKDRLWKVDLANGKIGEPSKCFRENTAGKLLFFSRGEGNDLYAAFGDYIYGYDSKEDAITEIANLRDSDIGFGEGIGRFTAINEGEFWATIYKDNGEIYLSKLTKVNPEDIK</sequence>
<dbReference type="EMBL" id="FMUR01000016">
    <property type="protein sequence ID" value="SCY42267.1"/>
    <property type="molecule type" value="Genomic_DNA"/>
</dbReference>
<organism evidence="1 2">
    <name type="scientific">Butyrivibrio hungatei</name>
    <dbReference type="NCBI Taxonomy" id="185008"/>
    <lineage>
        <taxon>Bacteria</taxon>
        <taxon>Bacillati</taxon>
        <taxon>Bacillota</taxon>
        <taxon>Clostridia</taxon>
        <taxon>Lachnospirales</taxon>
        <taxon>Lachnospiraceae</taxon>
        <taxon>Butyrivibrio</taxon>
    </lineage>
</organism>
<dbReference type="Proteomes" id="UP000183047">
    <property type="component" value="Unassembled WGS sequence"/>
</dbReference>
<protein>
    <submittedName>
        <fullName evidence="1">Uncharacterized protein</fullName>
    </submittedName>
</protein>
<name>A0A1G5FT17_9FIRM</name>
<dbReference type="SUPFAM" id="SSF63825">
    <property type="entry name" value="YWTD domain"/>
    <property type="match status" value="1"/>
</dbReference>
<evidence type="ECO:0000313" key="1">
    <source>
        <dbReference type="EMBL" id="SCY42267.1"/>
    </source>
</evidence>
<keyword evidence="2" id="KW-1185">Reference proteome</keyword>
<accession>A0A1G5FT17</accession>
<proteinExistence type="predicted"/>
<dbReference type="AlphaFoldDB" id="A0A1G5FT17"/>
<gene>
    <name evidence="1" type="ORF">SAMN02910451_02545</name>
</gene>
<evidence type="ECO:0000313" key="2">
    <source>
        <dbReference type="Proteomes" id="UP000183047"/>
    </source>
</evidence>
<dbReference type="OrthoDB" id="9765680at2"/>
<dbReference type="PROSITE" id="PS51257">
    <property type="entry name" value="PROKAR_LIPOPROTEIN"/>
    <property type="match status" value="1"/>
</dbReference>
<dbReference type="RefSeq" id="WP_026656795.1">
    <property type="nucleotide sequence ID" value="NZ_FMUR01000016.1"/>
</dbReference>
<reference evidence="2" key="1">
    <citation type="submission" date="2016-10" db="EMBL/GenBank/DDBJ databases">
        <authorList>
            <person name="Varghese N."/>
            <person name="Submissions S."/>
        </authorList>
    </citation>
    <scope>NUCLEOTIDE SEQUENCE [LARGE SCALE GENOMIC DNA]</scope>
    <source>
        <strain evidence="2">XBD2006</strain>
    </source>
</reference>